<dbReference type="Gene3D" id="1.10.10.10">
    <property type="entry name" value="Winged helix-like DNA-binding domain superfamily/Winged helix DNA-binding domain"/>
    <property type="match status" value="1"/>
</dbReference>
<dbReference type="InterPro" id="IPR014284">
    <property type="entry name" value="RNA_pol_sigma-70_dom"/>
</dbReference>
<evidence type="ECO:0000313" key="6">
    <source>
        <dbReference type="Proteomes" id="UP000232693"/>
    </source>
</evidence>
<evidence type="ECO:0000256" key="2">
    <source>
        <dbReference type="ARBA" id="ARBA00023015"/>
    </source>
</evidence>
<dbReference type="EMBL" id="CP025120">
    <property type="protein sequence ID" value="AUD79792.1"/>
    <property type="molecule type" value="Genomic_DNA"/>
</dbReference>
<dbReference type="OrthoDB" id="9782108at2"/>
<dbReference type="InterPro" id="IPR039425">
    <property type="entry name" value="RNA_pol_sigma-70-like"/>
</dbReference>
<dbReference type="KEGG" id="kpd:CW740_11260"/>
<dbReference type="InterPro" id="IPR036388">
    <property type="entry name" value="WH-like_DNA-bd_sf"/>
</dbReference>
<gene>
    <name evidence="5" type="ORF">CW740_11260</name>
</gene>
<dbReference type="SUPFAM" id="SSF88659">
    <property type="entry name" value="Sigma3 and sigma4 domains of RNA polymerase sigma factors"/>
    <property type="match status" value="1"/>
</dbReference>
<dbReference type="PANTHER" id="PTHR43133">
    <property type="entry name" value="RNA POLYMERASE ECF-TYPE SIGMA FACTO"/>
    <property type="match status" value="1"/>
</dbReference>
<dbReference type="Proteomes" id="UP000232693">
    <property type="component" value="Chromosome"/>
</dbReference>
<reference evidence="5 6" key="1">
    <citation type="submission" date="2017-12" db="EMBL/GenBank/DDBJ databases">
        <title>Kangiella profundi FT102 completed genome.</title>
        <authorList>
            <person name="Xu J."/>
            <person name="Wang J."/>
            <person name="Lu Y."/>
        </authorList>
    </citation>
    <scope>NUCLEOTIDE SEQUENCE [LARGE SCALE GENOMIC DNA]</scope>
    <source>
        <strain evidence="5 6">FT102</strain>
    </source>
</reference>
<dbReference type="GO" id="GO:0006352">
    <property type="term" value="P:DNA-templated transcription initiation"/>
    <property type="evidence" value="ECO:0007669"/>
    <property type="project" value="InterPro"/>
</dbReference>
<dbReference type="CDD" id="cd06171">
    <property type="entry name" value="Sigma70_r4"/>
    <property type="match status" value="1"/>
</dbReference>
<dbReference type="AlphaFoldDB" id="A0A2K9AQ94"/>
<dbReference type="InterPro" id="IPR007627">
    <property type="entry name" value="RNA_pol_sigma70_r2"/>
</dbReference>
<name>A0A2K9AQ94_9GAMM</name>
<keyword evidence="3" id="KW-0731">Sigma factor</keyword>
<keyword evidence="6" id="KW-1185">Reference proteome</keyword>
<comment type="similarity">
    <text evidence="1">Belongs to the sigma-70 factor family. ECF subfamily.</text>
</comment>
<dbReference type="InterPro" id="IPR013325">
    <property type="entry name" value="RNA_pol_sigma_r2"/>
</dbReference>
<dbReference type="Pfam" id="PF04542">
    <property type="entry name" value="Sigma70_r2"/>
    <property type="match status" value="1"/>
</dbReference>
<accession>A0A2K9AQ94</accession>
<keyword evidence="4" id="KW-0804">Transcription</keyword>
<evidence type="ECO:0000256" key="1">
    <source>
        <dbReference type="ARBA" id="ARBA00010641"/>
    </source>
</evidence>
<dbReference type="SUPFAM" id="SSF88946">
    <property type="entry name" value="Sigma2 domain of RNA polymerase sigma factors"/>
    <property type="match status" value="1"/>
</dbReference>
<dbReference type="InterPro" id="IPR013324">
    <property type="entry name" value="RNA_pol_sigma_r3/r4-like"/>
</dbReference>
<dbReference type="PANTHER" id="PTHR43133:SF53">
    <property type="entry name" value="ECF RNA POLYMERASE SIGMA-E FACTOR"/>
    <property type="match status" value="1"/>
</dbReference>
<evidence type="ECO:0000313" key="5">
    <source>
        <dbReference type="EMBL" id="AUD79792.1"/>
    </source>
</evidence>
<evidence type="ECO:0000256" key="4">
    <source>
        <dbReference type="ARBA" id="ARBA00023163"/>
    </source>
</evidence>
<dbReference type="InterPro" id="IPR013249">
    <property type="entry name" value="RNA_pol_sigma70_r4_t2"/>
</dbReference>
<dbReference type="GO" id="GO:0003677">
    <property type="term" value="F:DNA binding"/>
    <property type="evidence" value="ECO:0007669"/>
    <property type="project" value="InterPro"/>
</dbReference>
<dbReference type="GO" id="GO:0016987">
    <property type="term" value="F:sigma factor activity"/>
    <property type="evidence" value="ECO:0007669"/>
    <property type="project" value="UniProtKB-KW"/>
</dbReference>
<proteinExistence type="inferred from homology"/>
<dbReference type="RefSeq" id="WP_106647586.1">
    <property type="nucleotide sequence ID" value="NZ_BMGO01000001.1"/>
</dbReference>
<dbReference type="NCBIfam" id="TIGR02937">
    <property type="entry name" value="sigma70-ECF"/>
    <property type="match status" value="1"/>
</dbReference>
<evidence type="ECO:0000256" key="3">
    <source>
        <dbReference type="ARBA" id="ARBA00023082"/>
    </source>
</evidence>
<sequence length="216" mass="24550">MHHKDPSTSEELPEESELVQRLIGNDQQLFMAVVRAWYPSLYSVAAAIVGHSIADEVVQEAWLSVIKALPKFEGRSALKTWVTRIVANEAKNRYRKESRSVSMEAVDEHWATDSRIGTDPRFDGSGHWNQRNPSWDIGSPDELLAAKELQDCVDKHLSRLPEQQKNIMELRDSAGLEFEEICNILEVSSSNARVLLHRARDKIQQVVAKFQRTGEC</sequence>
<keyword evidence="2" id="KW-0805">Transcription regulation</keyword>
<dbReference type="Pfam" id="PF08281">
    <property type="entry name" value="Sigma70_r4_2"/>
    <property type="match status" value="1"/>
</dbReference>
<dbReference type="Gene3D" id="1.10.1740.10">
    <property type="match status" value="1"/>
</dbReference>
<protein>
    <submittedName>
        <fullName evidence="5">RNA polymerase subunit sigma-24</fullName>
    </submittedName>
</protein>
<organism evidence="5 6">
    <name type="scientific">Kangiella profundi</name>
    <dbReference type="NCBI Taxonomy" id="1561924"/>
    <lineage>
        <taxon>Bacteria</taxon>
        <taxon>Pseudomonadati</taxon>
        <taxon>Pseudomonadota</taxon>
        <taxon>Gammaproteobacteria</taxon>
        <taxon>Kangiellales</taxon>
        <taxon>Kangiellaceae</taxon>
        <taxon>Kangiella</taxon>
    </lineage>
</organism>